<name>S3CMT3_OPHP1</name>
<keyword evidence="7" id="KW-0663">Pyridoxal phosphate</keyword>
<comment type="catalytic activity">
    <reaction evidence="8">
        <text>an aromatic L-alpha-amino acid + 2-oxoglutarate = an aromatic oxo-acid + L-glutamate</text>
        <dbReference type="Rhea" id="RHEA:17533"/>
        <dbReference type="ChEBI" id="CHEBI:16810"/>
        <dbReference type="ChEBI" id="CHEBI:29985"/>
        <dbReference type="ChEBI" id="CHEBI:73309"/>
        <dbReference type="ChEBI" id="CHEBI:84824"/>
        <dbReference type="EC" id="2.6.1.57"/>
    </reaction>
</comment>
<sequence>MSTSGPRYRITVADIEARRKKEGRLVAATAAVTDIDSFKTYAGWKDLPKAKRWDSHLSKESASRGPCVLKSAAKYLKRPDMISLGGGLPTPEHFPIQSISMRIATGETGFTEAAAASDEGGKTVTIGKYDSTQPAENPVSEYDIAVGLNYGQAIGSSQMLRWVIEHTELVCTPAYSDWSVSLTVGSTSALDQALRMFCDRERNDMLLTEEYSFSSALETAAPLGIRVVGVSMDEQGLLPERLDEILSGWDAAARGAPKPHVLYTVPSGQNPTGATQSLERRLAVYSVCSKHNVFILEDEPYYFLQMPAYEPKAAGAARVDPLSTYEPAALSTDKFLDSLVPTYVSLDYEGRVMRMDSFSKVLVPGSRMGWVTASSQIIERYIRHTETCTQGANGFSQVMLFELLNNSWGHEGYIKWLGHIQASYTGRRDVLLDACEEFLPKEIVSWTPPTAGMFHWLGVDQTKHPKAKELSLLALEEEIFERCIEKGVLVARGSWFAAEQDKPLPGMFFRATFAAASAEKMTEAIRRFGEAVRESYGL</sequence>
<dbReference type="GO" id="GO:0019878">
    <property type="term" value="P:lysine biosynthetic process via aminoadipic acid"/>
    <property type="evidence" value="ECO:0007669"/>
    <property type="project" value="TreeGrafter"/>
</dbReference>
<dbReference type="OMA" id="HRPEGGM"/>
<evidence type="ECO:0000256" key="4">
    <source>
        <dbReference type="ARBA" id="ARBA00022490"/>
    </source>
</evidence>
<dbReference type="STRING" id="1262450.S3CMT3"/>
<dbReference type="GO" id="GO:0006571">
    <property type="term" value="P:tyrosine biosynthetic process"/>
    <property type="evidence" value="ECO:0007669"/>
    <property type="project" value="TreeGrafter"/>
</dbReference>
<dbReference type="HOGENOM" id="CLU_017584_0_5_1"/>
<evidence type="ECO:0000256" key="3">
    <source>
        <dbReference type="ARBA" id="ARBA00007441"/>
    </source>
</evidence>
<keyword evidence="12" id="KW-1185">Reference proteome</keyword>
<proteinExistence type="inferred from homology"/>
<dbReference type="Pfam" id="PF00155">
    <property type="entry name" value="Aminotran_1_2"/>
    <property type="match status" value="1"/>
</dbReference>
<dbReference type="InterPro" id="IPR015424">
    <property type="entry name" value="PyrdxlP-dep_Trfase"/>
</dbReference>
<evidence type="ECO:0000256" key="7">
    <source>
        <dbReference type="ARBA" id="ARBA00022898"/>
    </source>
</evidence>
<dbReference type="PANTHER" id="PTHR42790:SF21">
    <property type="entry name" value="AROMATIC_AMINOADIPATE AMINOTRANSFERASE 1"/>
    <property type="match status" value="1"/>
</dbReference>
<evidence type="ECO:0000259" key="10">
    <source>
        <dbReference type="Pfam" id="PF00155"/>
    </source>
</evidence>
<dbReference type="InterPro" id="IPR004839">
    <property type="entry name" value="Aminotransferase_I/II_large"/>
</dbReference>
<evidence type="ECO:0000256" key="5">
    <source>
        <dbReference type="ARBA" id="ARBA00022576"/>
    </source>
</evidence>
<accession>S3CMT3</accession>
<dbReference type="OrthoDB" id="691673at2759"/>
<evidence type="ECO:0000256" key="9">
    <source>
        <dbReference type="ARBA" id="ARBA00067014"/>
    </source>
</evidence>
<dbReference type="GO" id="GO:0009074">
    <property type="term" value="P:aromatic amino acid family catabolic process"/>
    <property type="evidence" value="ECO:0007669"/>
    <property type="project" value="TreeGrafter"/>
</dbReference>
<organism evidence="11 12">
    <name type="scientific">Ophiostoma piceae (strain UAMH 11346)</name>
    <name type="common">Sap stain fungus</name>
    <dbReference type="NCBI Taxonomy" id="1262450"/>
    <lineage>
        <taxon>Eukaryota</taxon>
        <taxon>Fungi</taxon>
        <taxon>Dikarya</taxon>
        <taxon>Ascomycota</taxon>
        <taxon>Pezizomycotina</taxon>
        <taxon>Sordariomycetes</taxon>
        <taxon>Sordariomycetidae</taxon>
        <taxon>Ophiostomatales</taxon>
        <taxon>Ophiostomataceae</taxon>
        <taxon>Ophiostoma</taxon>
    </lineage>
</organism>
<dbReference type="GO" id="GO:0005737">
    <property type="term" value="C:cytoplasm"/>
    <property type="evidence" value="ECO:0007669"/>
    <property type="project" value="UniProtKB-SubCell"/>
</dbReference>
<comment type="similarity">
    <text evidence="3">Belongs to the class-I pyridoxal-phosphate-dependent aminotransferase family.</text>
</comment>
<dbReference type="FunFam" id="3.40.640.10:FF:000074">
    <property type="entry name" value="Aromatic amino acid aminotransferase"/>
    <property type="match status" value="1"/>
</dbReference>
<dbReference type="AlphaFoldDB" id="S3CMT3"/>
<dbReference type="SUPFAM" id="SSF53383">
    <property type="entry name" value="PLP-dependent transferases"/>
    <property type="match status" value="1"/>
</dbReference>
<protein>
    <recommendedName>
        <fullName evidence="9">aromatic-amino-acid transaminase</fullName>
        <ecNumber evidence="9">2.6.1.57</ecNumber>
    </recommendedName>
</protein>
<evidence type="ECO:0000256" key="1">
    <source>
        <dbReference type="ARBA" id="ARBA00001933"/>
    </source>
</evidence>
<dbReference type="CDD" id="cd00609">
    <property type="entry name" value="AAT_like"/>
    <property type="match status" value="1"/>
</dbReference>
<evidence type="ECO:0000313" key="11">
    <source>
        <dbReference type="EMBL" id="EPE07833.1"/>
    </source>
</evidence>
<dbReference type="EC" id="2.6.1.57" evidence="9"/>
<reference evidence="11 12" key="1">
    <citation type="journal article" date="2013" name="BMC Genomics">
        <title>The genome and transcriptome of the pine saprophyte Ophiostoma piceae, and a comparison with the bark beetle-associated pine pathogen Grosmannia clavigera.</title>
        <authorList>
            <person name="Haridas S."/>
            <person name="Wang Y."/>
            <person name="Lim L."/>
            <person name="Massoumi Alamouti S."/>
            <person name="Jackman S."/>
            <person name="Docking R."/>
            <person name="Robertson G."/>
            <person name="Birol I."/>
            <person name="Bohlmann J."/>
            <person name="Breuil C."/>
        </authorList>
    </citation>
    <scope>NUCLEOTIDE SEQUENCE [LARGE SCALE GENOMIC DNA]</scope>
    <source>
        <strain evidence="11 12">UAMH 11346</strain>
    </source>
</reference>
<comment type="subcellular location">
    <subcellularLocation>
        <location evidence="2">Cytoplasm</location>
    </subcellularLocation>
</comment>
<dbReference type="Proteomes" id="UP000016923">
    <property type="component" value="Unassembled WGS sequence"/>
</dbReference>
<keyword evidence="4" id="KW-0963">Cytoplasm</keyword>
<dbReference type="eggNOG" id="KOG0634">
    <property type="taxonomic scope" value="Eukaryota"/>
</dbReference>
<evidence type="ECO:0000313" key="12">
    <source>
        <dbReference type="Proteomes" id="UP000016923"/>
    </source>
</evidence>
<dbReference type="GO" id="GO:0047536">
    <property type="term" value="F:2-aminoadipate transaminase activity"/>
    <property type="evidence" value="ECO:0007669"/>
    <property type="project" value="TreeGrafter"/>
</dbReference>
<dbReference type="GO" id="GO:0030170">
    <property type="term" value="F:pyridoxal phosphate binding"/>
    <property type="evidence" value="ECO:0007669"/>
    <property type="project" value="InterPro"/>
</dbReference>
<dbReference type="GO" id="GO:0008793">
    <property type="term" value="F:aromatic-amino-acid transaminase activity"/>
    <property type="evidence" value="ECO:0007669"/>
    <property type="project" value="TreeGrafter"/>
</dbReference>
<evidence type="ECO:0000256" key="2">
    <source>
        <dbReference type="ARBA" id="ARBA00004496"/>
    </source>
</evidence>
<dbReference type="InterPro" id="IPR050859">
    <property type="entry name" value="Class-I_PLP-dep_aminotransf"/>
</dbReference>
<comment type="cofactor">
    <cofactor evidence="1">
        <name>pyridoxal 5'-phosphate</name>
        <dbReference type="ChEBI" id="CHEBI:597326"/>
    </cofactor>
</comment>
<dbReference type="Gene3D" id="3.40.640.10">
    <property type="entry name" value="Type I PLP-dependent aspartate aminotransferase-like (Major domain)"/>
    <property type="match status" value="1"/>
</dbReference>
<dbReference type="EMBL" id="KE148150">
    <property type="protein sequence ID" value="EPE07833.1"/>
    <property type="molecule type" value="Genomic_DNA"/>
</dbReference>
<dbReference type="InterPro" id="IPR015421">
    <property type="entry name" value="PyrdxlP-dep_Trfase_major"/>
</dbReference>
<feature type="domain" description="Aminotransferase class I/classII large" evidence="10">
    <location>
        <begin position="182"/>
        <end position="528"/>
    </location>
</feature>
<keyword evidence="6" id="KW-0808">Transferase</keyword>
<gene>
    <name evidence="11" type="ORF">F503_00555</name>
</gene>
<evidence type="ECO:0000256" key="8">
    <source>
        <dbReference type="ARBA" id="ARBA00051993"/>
    </source>
</evidence>
<evidence type="ECO:0000256" key="6">
    <source>
        <dbReference type="ARBA" id="ARBA00022679"/>
    </source>
</evidence>
<dbReference type="PANTHER" id="PTHR42790">
    <property type="entry name" value="AMINOTRANSFERASE"/>
    <property type="match status" value="1"/>
</dbReference>
<keyword evidence="5" id="KW-0032">Aminotransferase</keyword>
<dbReference type="VEuPathDB" id="FungiDB:F503_00555"/>